<keyword evidence="2" id="KW-0238">DNA-binding</keyword>
<dbReference type="InterPro" id="IPR036388">
    <property type="entry name" value="WH-like_DNA-bd_sf"/>
</dbReference>
<dbReference type="SMART" id="SM00347">
    <property type="entry name" value="HTH_MARR"/>
    <property type="match status" value="1"/>
</dbReference>
<reference evidence="5 6" key="1">
    <citation type="journal article" date="2015" name="Genome Announc.">
        <title>Expanding the biotechnology potential of lactobacilli through comparative genomics of 213 strains and associated genera.</title>
        <authorList>
            <person name="Sun Z."/>
            <person name="Harris H.M."/>
            <person name="McCann A."/>
            <person name="Guo C."/>
            <person name="Argimon S."/>
            <person name="Zhang W."/>
            <person name="Yang X."/>
            <person name="Jeffery I.B."/>
            <person name="Cooney J.C."/>
            <person name="Kagawa T.F."/>
            <person name="Liu W."/>
            <person name="Song Y."/>
            <person name="Salvetti E."/>
            <person name="Wrobel A."/>
            <person name="Rasinkangas P."/>
            <person name="Parkhill J."/>
            <person name="Rea M.C."/>
            <person name="O'Sullivan O."/>
            <person name="Ritari J."/>
            <person name="Douillard F.P."/>
            <person name="Paul Ross R."/>
            <person name="Yang R."/>
            <person name="Briner A.E."/>
            <person name="Felis G.E."/>
            <person name="de Vos W.M."/>
            <person name="Barrangou R."/>
            <person name="Klaenhammer T.R."/>
            <person name="Caufield P.W."/>
            <person name="Cui Y."/>
            <person name="Zhang H."/>
            <person name="O'Toole P.W."/>
        </authorList>
    </citation>
    <scope>NUCLEOTIDE SEQUENCE [LARGE SCALE GENOMIC DNA]</scope>
    <source>
        <strain evidence="5 6">DSM 15814</strain>
    </source>
</reference>
<evidence type="ECO:0000313" key="5">
    <source>
        <dbReference type="EMBL" id="KRL53306.1"/>
    </source>
</evidence>
<protein>
    <recommendedName>
        <fullName evidence="4">HTH marR-type domain-containing protein</fullName>
    </recommendedName>
</protein>
<dbReference type="STRING" id="1114972.FD35_GL001372"/>
<dbReference type="Proteomes" id="UP000051999">
    <property type="component" value="Unassembled WGS sequence"/>
</dbReference>
<keyword evidence="1" id="KW-0805">Transcription regulation</keyword>
<comment type="caution">
    <text evidence="5">The sequence shown here is derived from an EMBL/GenBank/DDBJ whole genome shotgun (WGS) entry which is preliminary data.</text>
</comment>
<feature type="domain" description="HTH marR-type" evidence="4">
    <location>
        <begin position="1"/>
        <end position="133"/>
    </location>
</feature>
<name>A0A0R1REZ4_9LACO</name>
<evidence type="ECO:0000256" key="1">
    <source>
        <dbReference type="ARBA" id="ARBA00023015"/>
    </source>
</evidence>
<accession>A0A0R1REZ4</accession>
<evidence type="ECO:0000259" key="4">
    <source>
        <dbReference type="PROSITE" id="PS50995"/>
    </source>
</evidence>
<dbReference type="AlphaFoldDB" id="A0A0R1REZ4"/>
<dbReference type="RefSeq" id="WP_017261538.1">
    <property type="nucleotide sequence ID" value="NZ_AUAW01000020.1"/>
</dbReference>
<dbReference type="PANTHER" id="PTHR42756:SF2">
    <property type="entry name" value="MARR FAMILY REGULATORY PROTEIN"/>
    <property type="match status" value="1"/>
</dbReference>
<dbReference type="SUPFAM" id="SSF46785">
    <property type="entry name" value="Winged helix' DNA-binding domain"/>
    <property type="match status" value="1"/>
</dbReference>
<evidence type="ECO:0000256" key="3">
    <source>
        <dbReference type="ARBA" id="ARBA00023163"/>
    </source>
</evidence>
<dbReference type="GO" id="GO:0003677">
    <property type="term" value="F:DNA binding"/>
    <property type="evidence" value="ECO:0007669"/>
    <property type="project" value="UniProtKB-KW"/>
</dbReference>
<proteinExistence type="predicted"/>
<gene>
    <name evidence="5" type="ORF">FD35_GL001372</name>
</gene>
<dbReference type="Pfam" id="PF12802">
    <property type="entry name" value="MarR_2"/>
    <property type="match status" value="1"/>
</dbReference>
<dbReference type="GO" id="GO:0003700">
    <property type="term" value="F:DNA-binding transcription factor activity"/>
    <property type="evidence" value="ECO:0007669"/>
    <property type="project" value="InterPro"/>
</dbReference>
<organism evidence="5 6">
    <name type="scientific">Furfurilactobacillus rossiae DSM 15814</name>
    <dbReference type="NCBI Taxonomy" id="1114972"/>
    <lineage>
        <taxon>Bacteria</taxon>
        <taxon>Bacillati</taxon>
        <taxon>Bacillota</taxon>
        <taxon>Bacilli</taxon>
        <taxon>Lactobacillales</taxon>
        <taxon>Lactobacillaceae</taxon>
        <taxon>Furfurilactobacillus</taxon>
    </lineage>
</organism>
<sequence length="135" mass="15154">MIDELRQIGTFSRRATASANHEFASQGLNNNRFQYLLRICERPGLFFDALAADMAVDRTTSFRAVQKLIAEGYVEKRPDAVNKKVRRLFPTEKATALYPTIHQFEAGVADRTIGSLTPGEQQLLAELLTKINAQL</sequence>
<dbReference type="PANTHER" id="PTHR42756">
    <property type="entry name" value="TRANSCRIPTIONAL REGULATOR, MARR"/>
    <property type="match status" value="1"/>
</dbReference>
<evidence type="ECO:0000256" key="2">
    <source>
        <dbReference type="ARBA" id="ARBA00023125"/>
    </source>
</evidence>
<evidence type="ECO:0000313" key="6">
    <source>
        <dbReference type="Proteomes" id="UP000051999"/>
    </source>
</evidence>
<keyword evidence="6" id="KW-1185">Reference proteome</keyword>
<keyword evidence="3" id="KW-0804">Transcription</keyword>
<dbReference type="EMBL" id="AZFF01000022">
    <property type="protein sequence ID" value="KRL53306.1"/>
    <property type="molecule type" value="Genomic_DNA"/>
</dbReference>
<dbReference type="OrthoDB" id="6462103at2"/>
<dbReference type="InterPro" id="IPR036390">
    <property type="entry name" value="WH_DNA-bd_sf"/>
</dbReference>
<dbReference type="InterPro" id="IPR000835">
    <property type="entry name" value="HTH_MarR-typ"/>
</dbReference>
<dbReference type="eggNOG" id="COG1846">
    <property type="taxonomic scope" value="Bacteria"/>
</dbReference>
<dbReference type="PROSITE" id="PS50995">
    <property type="entry name" value="HTH_MARR_2"/>
    <property type="match status" value="1"/>
</dbReference>
<dbReference type="PATRIC" id="fig|1114972.6.peg.1391"/>
<dbReference type="Gene3D" id="1.10.10.10">
    <property type="entry name" value="Winged helix-like DNA-binding domain superfamily/Winged helix DNA-binding domain"/>
    <property type="match status" value="1"/>
</dbReference>